<accession>N9HEM0</accession>
<organism evidence="1 2">
    <name type="scientific">Acinetobacter lwoffii NIPH 478</name>
    <dbReference type="NCBI Taxonomy" id="1217668"/>
    <lineage>
        <taxon>Bacteria</taxon>
        <taxon>Pseudomonadati</taxon>
        <taxon>Pseudomonadota</taxon>
        <taxon>Gammaproteobacteria</taxon>
        <taxon>Moraxellales</taxon>
        <taxon>Moraxellaceae</taxon>
        <taxon>Acinetobacter</taxon>
    </lineage>
</organism>
<dbReference type="AlphaFoldDB" id="N9HEM0"/>
<dbReference type="RefSeq" id="WP_005108837.1">
    <property type="nucleotide sequence ID" value="NZ_KB849839.1"/>
</dbReference>
<dbReference type="HOGENOM" id="CLU_2379670_0_0_6"/>
<dbReference type="Proteomes" id="UP000018416">
    <property type="component" value="Unassembled WGS sequence"/>
</dbReference>
<name>N9HEM0_ACILW</name>
<reference evidence="1 2" key="1">
    <citation type="submission" date="2013-02" db="EMBL/GenBank/DDBJ databases">
        <title>The Genome Sequence of Acinetobacter lwoffii NIPH 478.</title>
        <authorList>
            <consortium name="The Broad Institute Genome Sequencing Platform"/>
            <consortium name="The Broad Institute Genome Sequencing Center for Infectious Disease"/>
            <person name="Cerqueira G."/>
            <person name="Feldgarden M."/>
            <person name="Courvalin P."/>
            <person name="Perichon B."/>
            <person name="Grillot-Courvalin C."/>
            <person name="Clermont D."/>
            <person name="Rocha E."/>
            <person name="Yoon E.-J."/>
            <person name="Nemec A."/>
            <person name="Walker B."/>
            <person name="Young S.K."/>
            <person name="Zeng Q."/>
            <person name="Gargeya S."/>
            <person name="Fitzgerald M."/>
            <person name="Haas B."/>
            <person name="Abouelleil A."/>
            <person name="Alvarado L."/>
            <person name="Arachchi H.M."/>
            <person name="Berlin A.M."/>
            <person name="Chapman S.B."/>
            <person name="Dewar J."/>
            <person name="Goldberg J."/>
            <person name="Griggs A."/>
            <person name="Gujja S."/>
            <person name="Hansen M."/>
            <person name="Howarth C."/>
            <person name="Imamovic A."/>
            <person name="Larimer J."/>
            <person name="McCowan C."/>
            <person name="Murphy C."/>
            <person name="Neiman D."/>
            <person name="Pearson M."/>
            <person name="Priest M."/>
            <person name="Roberts A."/>
            <person name="Saif S."/>
            <person name="Shea T."/>
            <person name="Sisk P."/>
            <person name="Sykes S."/>
            <person name="Wortman J."/>
            <person name="Nusbaum C."/>
            <person name="Birren B."/>
        </authorList>
    </citation>
    <scope>NUCLEOTIDE SEQUENCE [LARGE SCALE GENOMIC DNA]</scope>
    <source>
        <strain evidence="1 2">NIPH 478</strain>
    </source>
</reference>
<dbReference type="EMBL" id="APQU01000024">
    <property type="protein sequence ID" value="ENW27699.1"/>
    <property type="molecule type" value="Genomic_DNA"/>
</dbReference>
<evidence type="ECO:0000313" key="2">
    <source>
        <dbReference type="Proteomes" id="UP000018416"/>
    </source>
</evidence>
<dbReference type="PATRIC" id="fig|1217668.3.peg.3022"/>
<sequence length="94" mass="10928">MLPTSSSVSTFELKAENSFISKCDLIALYDSLVIYSYNGKEDFAYCKELYLGDEPYVTLYSVKYEQKFRSLKIKDFNFIYGKSFEDLKKSFGFA</sequence>
<evidence type="ECO:0000313" key="1">
    <source>
        <dbReference type="EMBL" id="ENW27699.1"/>
    </source>
</evidence>
<proteinExistence type="predicted"/>
<comment type="caution">
    <text evidence="1">The sequence shown here is derived from an EMBL/GenBank/DDBJ whole genome shotgun (WGS) entry which is preliminary data.</text>
</comment>
<gene>
    <name evidence="1" type="ORF">F923_03097</name>
</gene>
<protein>
    <submittedName>
        <fullName evidence="1">Uncharacterized protein</fullName>
    </submittedName>
</protein>